<comment type="similarity">
    <text evidence="1">Belongs to the short-chain dehydrogenases/reductases (SDR) family.</text>
</comment>
<keyword evidence="2" id="KW-0521">NADP</keyword>
<evidence type="ECO:0000256" key="2">
    <source>
        <dbReference type="ARBA" id="ARBA00022857"/>
    </source>
</evidence>
<keyword evidence="3" id="KW-0560">Oxidoreductase</keyword>
<dbReference type="OrthoDB" id="7289984at2759"/>
<name>A0A2A3EEG4_APICC</name>
<dbReference type="Proteomes" id="UP000242457">
    <property type="component" value="Unassembled WGS sequence"/>
</dbReference>
<dbReference type="EC" id="1.1.1.184" evidence="4"/>
<dbReference type="InterPro" id="IPR002347">
    <property type="entry name" value="SDR_fam"/>
</dbReference>
<organism evidence="5 6">
    <name type="scientific">Apis cerana cerana</name>
    <name type="common">Oriental honeybee</name>
    <dbReference type="NCBI Taxonomy" id="94128"/>
    <lineage>
        <taxon>Eukaryota</taxon>
        <taxon>Metazoa</taxon>
        <taxon>Ecdysozoa</taxon>
        <taxon>Arthropoda</taxon>
        <taxon>Hexapoda</taxon>
        <taxon>Insecta</taxon>
        <taxon>Pterygota</taxon>
        <taxon>Neoptera</taxon>
        <taxon>Endopterygota</taxon>
        <taxon>Hymenoptera</taxon>
        <taxon>Apocrita</taxon>
        <taxon>Aculeata</taxon>
        <taxon>Apoidea</taxon>
        <taxon>Anthophila</taxon>
        <taxon>Apidae</taxon>
        <taxon>Apis</taxon>
    </lineage>
</organism>
<evidence type="ECO:0000256" key="1">
    <source>
        <dbReference type="ARBA" id="ARBA00006484"/>
    </source>
</evidence>
<reference evidence="5 6" key="1">
    <citation type="submission" date="2014-07" db="EMBL/GenBank/DDBJ databases">
        <title>Genomic and transcriptomic analysis on Apis cerana provide comprehensive insights into honey bee biology.</title>
        <authorList>
            <person name="Diao Q."/>
            <person name="Sun L."/>
            <person name="Zheng H."/>
            <person name="Zheng H."/>
            <person name="Xu S."/>
            <person name="Wang S."/>
            <person name="Zeng Z."/>
            <person name="Hu F."/>
            <person name="Su S."/>
            <person name="Wu J."/>
        </authorList>
    </citation>
    <scope>NUCLEOTIDE SEQUENCE [LARGE SCALE GENOMIC DNA]</scope>
    <source>
        <tissue evidence="5">Pupae without intestine</tissue>
    </source>
</reference>
<gene>
    <name evidence="5" type="ORF">APICC_06534</name>
</gene>
<evidence type="ECO:0000256" key="4">
    <source>
        <dbReference type="ARBA" id="ARBA00026118"/>
    </source>
</evidence>
<dbReference type="EMBL" id="KZ288282">
    <property type="protein sequence ID" value="PBC29609.1"/>
    <property type="molecule type" value="Genomic_DNA"/>
</dbReference>
<protein>
    <recommendedName>
        <fullName evidence="4">carbonyl reductase (NADPH)</fullName>
        <ecNumber evidence="4">1.1.1.184</ecNumber>
    </recommendedName>
</protein>
<dbReference type="Pfam" id="PF00106">
    <property type="entry name" value="adh_short"/>
    <property type="match status" value="1"/>
</dbReference>
<dbReference type="CDD" id="cd05324">
    <property type="entry name" value="carb_red_PTCR-like_SDR_c"/>
    <property type="match status" value="1"/>
</dbReference>
<accession>A0A2A3EEG4</accession>
<dbReference type="InterPro" id="IPR036291">
    <property type="entry name" value="NAD(P)-bd_dom_sf"/>
</dbReference>
<dbReference type="InterPro" id="IPR045313">
    <property type="entry name" value="CBR1-like"/>
</dbReference>
<dbReference type="PANTHER" id="PTHR43963">
    <property type="entry name" value="CARBONYL REDUCTASE 1-RELATED"/>
    <property type="match status" value="1"/>
</dbReference>
<dbReference type="SUPFAM" id="SSF51735">
    <property type="entry name" value="NAD(P)-binding Rossmann-fold domains"/>
    <property type="match status" value="1"/>
</dbReference>
<sequence length="275" mass="30728">MTRVAVVTGGNKGIGFAIVKKLCKQFDGVVYLTARDVNRGLNAIKQLEKEGLKPKFHQLDITDDNSISTFYNYLEQKYKGLDILVNNAAIAFKMDAKEPFSIQAAETLKTNYFGLRKVCSKLYPLLKPHARVVHVSSSSGHLSLIPSETLRNRFLNPNLTEEELDNIMHEFVDAAKTNTHLEKGWANSAYIVSKVGVSALARVHQRIFNSDSRQDLVVNAVHPGYVDTDMTSHRGTLTPDQGAEAPVFCALLPEDTNIKGKYIWYDKSLVDWTKA</sequence>
<dbReference type="STRING" id="94128.A0A2A3EEG4"/>
<dbReference type="AlphaFoldDB" id="A0A2A3EEG4"/>
<dbReference type="PRINTS" id="PR00081">
    <property type="entry name" value="GDHRDH"/>
</dbReference>
<evidence type="ECO:0000313" key="6">
    <source>
        <dbReference type="Proteomes" id="UP000242457"/>
    </source>
</evidence>
<dbReference type="GO" id="GO:0004090">
    <property type="term" value="F:carbonyl reductase (NADPH) activity"/>
    <property type="evidence" value="ECO:0007669"/>
    <property type="project" value="UniProtKB-EC"/>
</dbReference>
<dbReference type="PANTHER" id="PTHR43963:SF4">
    <property type="entry name" value="CARBONYL REDUCTASE (NADPH)"/>
    <property type="match status" value="1"/>
</dbReference>
<keyword evidence="6" id="KW-1185">Reference proteome</keyword>
<proteinExistence type="inferred from homology"/>
<evidence type="ECO:0000256" key="3">
    <source>
        <dbReference type="ARBA" id="ARBA00023002"/>
    </source>
</evidence>
<dbReference type="Gene3D" id="3.40.50.720">
    <property type="entry name" value="NAD(P)-binding Rossmann-like Domain"/>
    <property type="match status" value="1"/>
</dbReference>
<evidence type="ECO:0000313" key="5">
    <source>
        <dbReference type="EMBL" id="PBC29609.1"/>
    </source>
</evidence>